<feature type="compositionally biased region" description="Acidic residues" evidence="3">
    <location>
        <begin position="303"/>
        <end position="316"/>
    </location>
</feature>
<evidence type="ECO:0000313" key="5">
    <source>
        <dbReference type="EMBL" id="KAJ8598215.1"/>
    </source>
</evidence>
<proteinExistence type="predicted"/>
<dbReference type="Gene3D" id="3.40.50.300">
    <property type="entry name" value="P-loop containing nucleotide triphosphate hydrolases"/>
    <property type="match status" value="1"/>
</dbReference>
<organism evidence="5 6">
    <name type="scientific">Chrysophaeum taylorii</name>
    <dbReference type="NCBI Taxonomy" id="2483200"/>
    <lineage>
        <taxon>Eukaryota</taxon>
        <taxon>Sar</taxon>
        <taxon>Stramenopiles</taxon>
        <taxon>Ochrophyta</taxon>
        <taxon>Pelagophyceae</taxon>
        <taxon>Pelagomonadales</taxon>
        <taxon>Pelagomonadaceae</taxon>
        <taxon>Chrysophaeum</taxon>
    </lineage>
</organism>
<evidence type="ECO:0000256" key="3">
    <source>
        <dbReference type="SAM" id="MobiDB-lite"/>
    </source>
</evidence>
<dbReference type="PROSITE" id="PS00674">
    <property type="entry name" value="AAA"/>
    <property type="match status" value="1"/>
</dbReference>
<evidence type="ECO:0000256" key="1">
    <source>
        <dbReference type="ARBA" id="ARBA00022741"/>
    </source>
</evidence>
<sequence>MSDASHKRQREVVEEGPTKRVTRRGKWSAEEEAFAARLIRDFDAGLLPLENGATLRAFLSKKLNCSAMRISKKFAGEKCLGKQIFLRRSGVDEEQLRQEAELLARLETAFLTSIDDRRPPPVVSSSGSEDEEPLPKEKPKSSPPKPPAPPPVPVVEPEPPQEPDQVLRHLAQIPGHDKSFRELGHTAFVAREAQELADELVDAHRRANLHKSANFADLPKAECIQSPPAALMLELGPTPRARLPHPTIGAYAFSIARGTSNSSLQRMAAAEEEDQLVSSGEAAAAATTTTTTTTTTIIKPESSDDGDDDADEDDDDDLASADLAAAFFDDLDDQLSLMDLDDHHHHAVEDDPAISSSPVLSGLPLHSFATHINDWSPPEWEEVVREASRALALEELPSSLKGVEVPTAILVTGREGSGCSACLRRACFDLGAPVTRCRDLLVDVARRIVEDPTLEDLAASAKSPSQRAAVLFGRPRVLALDEIDCLSPTELDALKPAGTLILRHLDSLDPHDGGPKLVLVAANSLAGGASFSLATYRRYEIVVGIRNPSSEERRALMEGVAAAGYGRATLRAAAGAARLAEVAGCCAVDAATRVHGARRSALVEQWGGGPPISESEDADWGEVRGCRAAKREVEKAVLWPLARRDRFERLGLAAPSGVLLHGPPGCGKTLMGRAIARLLRASLVAVSSPRLRREHLGDSERVLRELFAAARDATPCVLFFDEIDSIGLARGATASDSGVQQRLVTTLLVELDGVDGREQNAGVTVVAATNRIGALDKALLRPGRLEAHVCLDLPDAEDREDVLRAYLPPAVLAEAPHLLRTLVDATSGFSNAQLAAVVREAAFSAIDLGGTLEAHLPSAPRQVLAATVVTSRR</sequence>
<evidence type="ECO:0000256" key="2">
    <source>
        <dbReference type="ARBA" id="ARBA00022840"/>
    </source>
</evidence>
<dbReference type="InterPro" id="IPR050168">
    <property type="entry name" value="AAA_ATPase_domain"/>
</dbReference>
<dbReference type="Gene3D" id="1.10.8.60">
    <property type="match status" value="1"/>
</dbReference>
<dbReference type="Proteomes" id="UP001230188">
    <property type="component" value="Unassembled WGS sequence"/>
</dbReference>
<protein>
    <recommendedName>
        <fullName evidence="4">AAA+ ATPase domain-containing protein</fullName>
    </recommendedName>
</protein>
<dbReference type="FunFam" id="3.40.50.300:FF:001921">
    <property type="entry name" value="AAA ATPase domain-containing protein"/>
    <property type="match status" value="1"/>
</dbReference>
<dbReference type="Pfam" id="PF00004">
    <property type="entry name" value="AAA"/>
    <property type="match status" value="1"/>
</dbReference>
<feature type="domain" description="AAA+ ATPase" evidence="4">
    <location>
        <begin position="405"/>
        <end position="549"/>
    </location>
</feature>
<feature type="compositionally biased region" description="Low complexity" evidence="3">
    <location>
        <begin position="282"/>
        <end position="296"/>
    </location>
</feature>
<evidence type="ECO:0000313" key="6">
    <source>
        <dbReference type="Proteomes" id="UP001230188"/>
    </source>
</evidence>
<dbReference type="SMART" id="SM00382">
    <property type="entry name" value="AAA"/>
    <property type="match status" value="2"/>
</dbReference>
<dbReference type="GO" id="GO:0016887">
    <property type="term" value="F:ATP hydrolysis activity"/>
    <property type="evidence" value="ECO:0007669"/>
    <property type="project" value="InterPro"/>
</dbReference>
<dbReference type="SUPFAM" id="SSF52540">
    <property type="entry name" value="P-loop containing nucleoside triphosphate hydrolases"/>
    <property type="match status" value="2"/>
</dbReference>
<name>A0AAD7XJA0_9STRA</name>
<dbReference type="PANTHER" id="PTHR23077:SF171">
    <property type="entry name" value="NUCLEAR VALOSIN-CONTAINING PROTEIN-LIKE"/>
    <property type="match status" value="1"/>
</dbReference>
<dbReference type="InterPro" id="IPR003959">
    <property type="entry name" value="ATPase_AAA_core"/>
</dbReference>
<comment type="caution">
    <text evidence="5">The sequence shown here is derived from an EMBL/GenBank/DDBJ whole genome shotgun (WGS) entry which is preliminary data.</text>
</comment>
<feature type="compositionally biased region" description="Pro residues" evidence="3">
    <location>
        <begin position="141"/>
        <end position="162"/>
    </location>
</feature>
<feature type="region of interest" description="Disordered" evidence="3">
    <location>
        <begin position="115"/>
        <end position="163"/>
    </location>
</feature>
<feature type="region of interest" description="Disordered" evidence="3">
    <location>
        <begin position="264"/>
        <end position="316"/>
    </location>
</feature>
<keyword evidence="2" id="KW-0067">ATP-binding</keyword>
<dbReference type="PANTHER" id="PTHR23077">
    <property type="entry name" value="AAA-FAMILY ATPASE"/>
    <property type="match status" value="1"/>
</dbReference>
<evidence type="ECO:0000259" key="4">
    <source>
        <dbReference type="SMART" id="SM00382"/>
    </source>
</evidence>
<dbReference type="InterPro" id="IPR003593">
    <property type="entry name" value="AAA+_ATPase"/>
</dbReference>
<dbReference type="AlphaFoldDB" id="A0AAD7XJA0"/>
<dbReference type="InterPro" id="IPR027417">
    <property type="entry name" value="P-loop_NTPase"/>
</dbReference>
<dbReference type="GO" id="GO:0005524">
    <property type="term" value="F:ATP binding"/>
    <property type="evidence" value="ECO:0007669"/>
    <property type="project" value="UniProtKB-KW"/>
</dbReference>
<gene>
    <name evidence="5" type="ORF">CTAYLR_005515</name>
</gene>
<accession>A0AAD7XJA0</accession>
<keyword evidence="1" id="KW-0547">Nucleotide-binding</keyword>
<reference evidence="5" key="1">
    <citation type="submission" date="2023-01" db="EMBL/GenBank/DDBJ databases">
        <title>Metagenome sequencing of chrysophaentin producing Chrysophaeum taylorii.</title>
        <authorList>
            <person name="Davison J."/>
            <person name="Bewley C."/>
        </authorList>
    </citation>
    <scope>NUCLEOTIDE SEQUENCE</scope>
    <source>
        <strain evidence="5">NIES-1699</strain>
    </source>
</reference>
<keyword evidence="6" id="KW-1185">Reference proteome</keyword>
<dbReference type="EMBL" id="JAQMWT010000684">
    <property type="protein sequence ID" value="KAJ8598215.1"/>
    <property type="molecule type" value="Genomic_DNA"/>
</dbReference>
<feature type="domain" description="AAA+ ATPase" evidence="4">
    <location>
        <begin position="654"/>
        <end position="795"/>
    </location>
</feature>
<dbReference type="InterPro" id="IPR003960">
    <property type="entry name" value="ATPase_AAA_CS"/>
</dbReference>